<dbReference type="InterPro" id="IPR011659">
    <property type="entry name" value="WD40"/>
</dbReference>
<dbReference type="Gene3D" id="2.60.40.1120">
    <property type="entry name" value="Carboxypeptidase-like, regulatory domain"/>
    <property type="match status" value="1"/>
</dbReference>
<evidence type="ECO:0000256" key="4">
    <source>
        <dbReference type="PROSITE-ProRule" id="PRU00473"/>
    </source>
</evidence>
<dbReference type="Gene3D" id="1.25.40.10">
    <property type="entry name" value="Tetratricopeptide repeat domain"/>
    <property type="match status" value="1"/>
</dbReference>
<reference evidence="8" key="1">
    <citation type="submission" date="2016-03" db="EMBL/GenBank/DDBJ databases">
        <title>Draft genome sequence of Paenibacillus glacialis DSM 22343.</title>
        <authorList>
            <person name="Shin S.-K."/>
            <person name="Yi H."/>
        </authorList>
    </citation>
    <scope>NUCLEOTIDE SEQUENCE [LARGE SCALE GENOMIC DNA]</scope>
    <source>
        <strain evidence="8">NBRC 105008</strain>
    </source>
</reference>
<evidence type="ECO:0000259" key="5">
    <source>
        <dbReference type="PROSITE" id="PS51123"/>
    </source>
</evidence>
<evidence type="ECO:0000313" key="8">
    <source>
        <dbReference type="Proteomes" id="UP000093226"/>
    </source>
</evidence>
<evidence type="ECO:0000313" key="7">
    <source>
        <dbReference type="EMBL" id="SDJ92579.1"/>
    </source>
</evidence>
<dbReference type="InterPro" id="IPR050330">
    <property type="entry name" value="Bact_OuterMem_StrucFunc"/>
</dbReference>
<dbReference type="InterPro" id="IPR006665">
    <property type="entry name" value="OmpA-like"/>
</dbReference>
<dbReference type="SUPFAM" id="SSF49464">
    <property type="entry name" value="Carboxypeptidase regulatory domain-like"/>
    <property type="match status" value="1"/>
</dbReference>
<evidence type="ECO:0000256" key="2">
    <source>
        <dbReference type="ARBA" id="ARBA00023136"/>
    </source>
</evidence>
<dbReference type="PANTHER" id="PTHR30329">
    <property type="entry name" value="STATOR ELEMENT OF FLAGELLAR MOTOR COMPLEX"/>
    <property type="match status" value="1"/>
</dbReference>
<accession>A0A1B9DWE5</accession>
<dbReference type="PRINTS" id="PR01021">
    <property type="entry name" value="OMPADOMAIN"/>
</dbReference>
<dbReference type="Gene3D" id="3.30.1330.60">
    <property type="entry name" value="OmpA-like domain"/>
    <property type="match status" value="1"/>
</dbReference>
<dbReference type="SUPFAM" id="SSF48452">
    <property type="entry name" value="TPR-like"/>
    <property type="match status" value="1"/>
</dbReference>
<dbReference type="CDD" id="cd07185">
    <property type="entry name" value="OmpA_C-like"/>
    <property type="match status" value="1"/>
</dbReference>
<dbReference type="EMBL" id="FNEO01000008">
    <property type="protein sequence ID" value="SDJ92579.1"/>
    <property type="molecule type" value="Genomic_DNA"/>
</dbReference>
<reference evidence="7 9" key="3">
    <citation type="submission" date="2016-10" db="EMBL/GenBank/DDBJ databases">
        <authorList>
            <person name="Varghese N."/>
            <person name="Submissions S."/>
        </authorList>
    </citation>
    <scope>NUCLEOTIDE SEQUENCE [LARGE SCALE GENOMIC DNA]</scope>
    <source>
        <strain evidence="7 9">Gm-149</strain>
    </source>
</reference>
<evidence type="ECO:0000313" key="9">
    <source>
        <dbReference type="Proteomes" id="UP000182367"/>
    </source>
</evidence>
<dbReference type="InterPro" id="IPR036737">
    <property type="entry name" value="OmpA-like_sf"/>
</dbReference>
<dbReference type="Pfam" id="PF00691">
    <property type="entry name" value="OmpA"/>
    <property type="match status" value="1"/>
</dbReference>
<dbReference type="InterPro" id="IPR008969">
    <property type="entry name" value="CarboxyPept-like_regulatory"/>
</dbReference>
<dbReference type="InterPro" id="IPR011990">
    <property type="entry name" value="TPR-like_helical_dom_sf"/>
</dbReference>
<dbReference type="Proteomes" id="UP000093226">
    <property type="component" value="Unassembled WGS sequence"/>
</dbReference>
<keyword evidence="9" id="KW-1185">Reference proteome</keyword>
<dbReference type="Proteomes" id="UP000182367">
    <property type="component" value="Unassembled WGS sequence"/>
</dbReference>
<dbReference type="PROSITE" id="PS51123">
    <property type="entry name" value="OMPA_2"/>
    <property type="match status" value="1"/>
</dbReference>
<dbReference type="SUPFAM" id="SSF82171">
    <property type="entry name" value="DPP6 N-terminal domain-like"/>
    <property type="match status" value="1"/>
</dbReference>
<gene>
    <name evidence="6" type="ORF">FBGL_03300</name>
    <name evidence="7" type="ORF">SAMN05192550_3037</name>
</gene>
<name>A0A1B9DWE5_9FLAO</name>
<keyword evidence="6" id="KW-0969">Cilium</keyword>
<evidence type="ECO:0000256" key="1">
    <source>
        <dbReference type="ARBA" id="ARBA00004442"/>
    </source>
</evidence>
<dbReference type="GO" id="GO:0009279">
    <property type="term" value="C:cell outer membrane"/>
    <property type="evidence" value="ECO:0007669"/>
    <property type="project" value="UniProtKB-SubCell"/>
</dbReference>
<keyword evidence="2 4" id="KW-0472">Membrane</keyword>
<feature type="domain" description="OmpA-like" evidence="5">
    <location>
        <begin position="525"/>
        <end position="646"/>
    </location>
</feature>
<dbReference type="PANTHER" id="PTHR30329:SF21">
    <property type="entry name" value="LIPOPROTEIN YIAD-RELATED"/>
    <property type="match status" value="1"/>
</dbReference>
<proteinExistence type="predicted"/>
<evidence type="ECO:0000256" key="3">
    <source>
        <dbReference type="ARBA" id="ARBA00023237"/>
    </source>
</evidence>
<dbReference type="OrthoDB" id="9809364at2"/>
<evidence type="ECO:0000313" key="6">
    <source>
        <dbReference type="EMBL" id="OCB73999.1"/>
    </source>
</evidence>
<keyword evidence="3" id="KW-0998">Cell outer membrane</keyword>
<organism evidence="6 8">
    <name type="scientific">Flavobacterium glycines</name>
    <dbReference type="NCBI Taxonomy" id="551990"/>
    <lineage>
        <taxon>Bacteria</taxon>
        <taxon>Pseudomonadati</taxon>
        <taxon>Bacteroidota</taxon>
        <taxon>Flavobacteriia</taxon>
        <taxon>Flavobacteriales</taxon>
        <taxon>Flavobacteriaceae</taxon>
        <taxon>Flavobacterium</taxon>
    </lineage>
</organism>
<sequence>MKRNILLCIAMISVFSFNIYSQKAKLANADKKYDNYAYIDAIKTYEKVAEKGYKSAPMFQKIGNAYYFNGELDKAVKWYAELFAMPDTVIEPTYYYRYAQSLRAIGENNKADQILKEFDKISADDSRAKLFKANTNYLDEIKANSGRHKIENAGINSQYSDYGSSIYNNKIVFTSARDTGSLGQRKHSWTDQHFTNLYSADLDDQMSPSNPVKAYRKLNSKFNEATPVFTKDGKTVYFTRNNYMNGKKGKNENGITLIKLYKATLEGEKWINIQELPFDSDNYSTAHPTLSPDEKTLYFASDMPGTLGMSDIFKVQINEDGSFGTPVNLGPAINTEGRETFPFVSQENELYFASDGHPGVGGLDIFMTKINDDGSFNRIQNIGMDANSPKDDFAYIIDSKSRKGFLSSNRDGGQGYDDIYKFLETRKLICEQELYGEITDKESKLPLPNSKIMLFDKKMNILKTVNADEKGAYSFMVECSKMYTVRAEKEGYGTNEKQVTIPYENGKTYLPIELEKDQCKVTVGDDLGKCFGIRNIYFDLDKSNIRTEAALDLEKILDVLNQYPSMKLDIRSHTDSRASFKYNEALSDRRAKSTINWLIKNGVSADRLTGKGYGETELVNKCSDGVKCTEEEHQMNRRSEFIITAL</sequence>
<dbReference type="STRING" id="551990.SAMN05192550_3037"/>
<keyword evidence="6" id="KW-0282">Flagellum</keyword>
<dbReference type="SUPFAM" id="SSF103088">
    <property type="entry name" value="OmpA-like"/>
    <property type="match status" value="1"/>
</dbReference>
<dbReference type="Gene3D" id="2.120.10.30">
    <property type="entry name" value="TolB, C-terminal domain"/>
    <property type="match status" value="1"/>
</dbReference>
<dbReference type="Pfam" id="PF07676">
    <property type="entry name" value="PD40"/>
    <property type="match status" value="3"/>
</dbReference>
<dbReference type="RefSeq" id="WP_066325112.1">
    <property type="nucleotide sequence ID" value="NZ_BJVF01000014.1"/>
</dbReference>
<dbReference type="InterPro" id="IPR011042">
    <property type="entry name" value="6-blade_b-propeller_TolB-like"/>
</dbReference>
<dbReference type="EMBL" id="LVEO01000005">
    <property type="protein sequence ID" value="OCB73999.1"/>
    <property type="molecule type" value="Genomic_DNA"/>
</dbReference>
<dbReference type="AlphaFoldDB" id="A0A1B9DWE5"/>
<comment type="subcellular location">
    <subcellularLocation>
        <location evidence="1">Cell outer membrane</location>
    </subcellularLocation>
</comment>
<dbReference type="InterPro" id="IPR006664">
    <property type="entry name" value="OMP_bac"/>
</dbReference>
<comment type="caution">
    <text evidence="6">The sequence shown here is derived from an EMBL/GenBank/DDBJ whole genome shotgun (WGS) entry which is preliminary data.</text>
</comment>
<reference evidence="6" key="2">
    <citation type="submission" date="2016-03" db="EMBL/GenBank/DDBJ databases">
        <authorList>
            <person name="Ploux O."/>
        </authorList>
    </citation>
    <scope>NUCLEOTIDE SEQUENCE</scope>
    <source>
        <strain evidence="6">NBRC 105008</strain>
    </source>
</reference>
<protein>
    <submittedName>
        <fullName evidence="6">Flagellar motor protein MotB</fullName>
    </submittedName>
    <submittedName>
        <fullName evidence="7">WD40-like Beta Propeller Repeat</fullName>
    </submittedName>
</protein>
<keyword evidence="6" id="KW-0966">Cell projection</keyword>